<dbReference type="PRINTS" id="PR00480">
    <property type="entry name" value="ASTACIN"/>
</dbReference>
<keyword evidence="5 6" id="KW-0482">Metalloprotease</keyword>
<gene>
    <name evidence="10" type="ORF">NEZAVI_LOCUS14851</name>
</gene>
<dbReference type="EC" id="3.4.24.-" evidence="6"/>
<dbReference type="GO" id="GO:0006508">
    <property type="term" value="P:proteolysis"/>
    <property type="evidence" value="ECO:0007669"/>
    <property type="project" value="UniProtKB-KW"/>
</dbReference>
<keyword evidence="8" id="KW-0732">Signal</keyword>
<evidence type="ECO:0000259" key="9">
    <source>
        <dbReference type="SMART" id="SM00235"/>
    </source>
</evidence>
<dbReference type="Proteomes" id="UP001152798">
    <property type="component" value="Chromosome 7"/>
</dbReference>
<evidence type="ECO:0000256" key="4">
    <source>
        <dbReference type="ARBA" id="ARBA00022833"/>
    </source>
</evidence>
<organism evidence="10 11">
    <name type="scientific">Nezara viridula</name>
    <name type="common">Southern green stink bug</name>
    <name type="synonym">Cimex viridulus</name>
    <dbReference type="NCBI Taxonomy" id="85310"/>
    <lineage>
        <taxon>Eukaryota</taxon>
        <taxon>Metazoa</taxon>
        <taxon>Ecdysozoa</taxon>
        <taxon>Arthropoda</taxon>
        <taxon>Hexapoda</taxon>
        <taxon>Insecta</taxon>
        <taxon>Pterygota</taxon>
        <taxon>Neoptera</taxon>
        <taxon>Paraneoptera</taxon>
        <taxon>Hemiptera</taxon>
        <taxon>Heteroptera</taxon>
        <taxon>Panheteroptera</taxon>
        <taxon>Pentatomomorpha</taxon>
        <taxon>Pentatomoidea</taxon>
        <taxon>Pentatomidae</taxon>
        <taxon>Pentatominae</taxon>
        <taxon>Nezara</taxon>
    </lineage>
</organism>
<sequence>MVSLYLCLLAVFAEGSSVGSFTWANKEEKPALTWPHGKVYFALAEGEFTRIQTAVLFRNLRRLEAVSCVRFLPKPPSQVAHIKFRNVRHRCAASIGYKPNKILDLYIGWPDCHKTGTLQHEILHGLGMWHEHTRQDRDQYITVFWDKIEQGKEFNFKVSPKDKTLSLPYDYGSVMHYRAQAFSKTGNEITLLPRDQSAFRVMGQRKGISMVDIAKLNRLYDCPATFYRGNDLNGVSYISKITSRHQLPARFYKLRDINAINDGSKSDEESKLIESTTGPQNDLTKENL</sequence>
<keyword evidence="11" id="KW-1185">Reference proteome</keyword>
<dbReference type="SUPFAM" id="SSF55486">
    <property type="entry name" value="Metalloproteases ('zincins'), catalytic domain"/>
    <property type="match status" value="1"/>
</dbReference>
<dbReference type="EMBL" id="OV725083">
    <property type="protein sequence ID" value="CAH1407038.1"/>
    <property type="molecule type" value="Genomic_DNA"/>
</dbReference>
<dbReference type="InterPro" id="IPR024079">
    <property type="entry name" value="MetalloPept_cat_dom_sf"/>
</dbReference>
<name>A0A9P0HQA3_NEZVI</name>
<dbReference type="GO" id="GO:0004222">
    <property type="term" value="F:metalloendopeptidase activity"/>
    <property type="evidence" value="ECO:0007669"/>
    <property type="project" value="UniProtKB-UniRule"/>
</dbReference>
<evidence type="ECO:0000256" key="7">
    <source>
        <dbReference type="SAM" id="MobiDB-lite"/>
    </source>
</evidence>
<dbReference type="OrthoDB" id="291007at2759"/>
<feature type="compositionally biased region" description="Polar residues" evidence="7">
    <location>
        <begin position="273"/>
        <end position="282"/>
    </location>
</feature>
<feature type="domain" description="Peptidase metallopeptidase" evidence="9">
    <location>
        <begin position="30"/>
        <end position="173"/>
    </location>
</feature>
<protein>
    <recommendedName>
        <fullName evidence="6">Metalloendopeptidase</fullName>
        <ecNumber evidence="6">3.4.24.-</ecNumber>
    </recommendedName>
</protein>
<evidence type="ECO:0000256" key="1">
    <source>
        <dbReference type="ARBA" id="ARBA00022670"/>
    </source>
</evidence>
<dbReference type="InterPro" id="IPR006026">
    <property type="entry name" value="Peptidase_Metallo"/>
</dbReference>
<reference evidence="10" key="1">
    <citation type="submission" date="2022-01" db="EMBL/GenBank/DDBJ databases">
        <authorList>
            <person name="King R."/>
        </authorList>
    </citation>
    <scope>NUCLEOTIDE SEQUENCE</scope>
</reference>
<keyword evidence="1 6" id="KW-0645">Protease</keyword>
<dbReference type="CDD" id="cd04280">
    <property type="entry name" value="ZnMc_astacin_like"/>
    <property type="match status" value="1"/>
</dbReference>
<dbReference type="PANTHER" id="PTHR10127">
    <property type="entry name" value="DISCOIDIN, CUB, EGF, LAMININ , AND ZINC METALLOPROTEASE DOMAIN CONTAINING"/>
    <property type="match status" value="1"/>
</dbReference>
<evidence type="ECO:0000256" key="8">
    <source>
        <dbReference type="SAM" id="SignalP"/>
    </source>
</evidence>
<dbReference type="PANTHER" id="PTHR10127:SF780">
    <property type="entry name" value="METALLOENDOPEPTIDASE"/>
    <property type="match status" value="1"/>
</dbReference>
<keyword evidence="4 6" id="KW-0862">Zinc</keyword>
<dbReference type="Pfam" id="PF01400">
    <property type="entry name" value="Astacin"/>
    <property type="match status" value="1"/>
</dbReference>
<evidence type="ECO:0000256" key="5">
    <source>
        <dbReference type="ARBA" id="ARBA00023049"/>
    </source>
</evidence>
<evidence type="ECO:0000256" key="3">
    <source>
        <dbReference type="ARBA" id="ARBA00022801"/>
    </source>
</evidence>
<comment type="cofactor">
    <cofactor evidence="6">
        <name>Zn(2+)</name>
        <dbReference type="ChEBI" id="CHEBI:29105"/>
    </cofactor>
    <text evidence="6">Binds 1 zinc ion per subunit.</text>
</comment>
<evidence type="ECO:0000256" key="2">
    <source>
        <dbReference type="ARBA" id="ARBA00022723"/>
    </source>
</evidence>
<feature type="signal peptide" evidence="8">
    <location>
        <begin position="1"/>
        <end position="15"/>
    </location>
</feature>
<dbReference type="Gene3D" id="3.40.390.10">
    <property type="entry name" value="Collagenase (Catalytic Domain)"/>
    <property type="match status" value="1"/>
</dbReference>
<evidence type="ECO:0000313" key="11">
    <source>
        <dbReference type="Proteomes" id="UP001152798"/>
    </source>
</evidence>
<proteinExistence type="predicted"/>
<keyword evidence="2 6" id="KW-0479">Metal-binding</keyword>
<dbReference type="SMART" id="SM00235">
    <property type="entry name" value="ZnMc"/>
    <property type="match status" value="1"/>
</dbReference>
<accession>A0A9P0HQA3</accession>
<feature type="chain" id="PRO_5040118831" description="Metalloendopeptidase" evidence="8">
    <location>
        <begin position="16"/>
        <end position="288"/>
    </location>
</feature>
<evidence type="ECO:0000313" key="10">
    <source>
        <dbReference type="EMBL" id="CAH1407038.1"/>
    </source>
</evidence>
<dbReference type="InterPro" id="IPR001506">
    <property type="entry name" value="Peptidase_M12A"/>
</dbReference>
<feature type="region of interest" description="Disordered" evidence="7">
    <location>
        <begin position="264"/>
        <end position="288"/>
    </location>
</feature>
<keyword evidence="3 6" id="KW-0378">Hydrolase</keyword>
<evidence type="ECO:0000256" key="6">
    <source>
        <dbReference type="RuleBase" id="RU361183"/>
    </source>
</evidence>
<dbReference type="GO" id="GO:0008270">
    <property type="term" value="F:zinc ion binding"/>
    <property type="evidence" value="ECO:0007669"/>
    <property type="project" value="InterPro"/>
</dbReference>
<dbReference type="AlphaFoldDB" id="A0A9P0HQA3"/>
<dbReference type="InterPro" id="IPR034035">
    <property type="entry name" value="Astacin-like_dom"/>
</dbReference>